<evidence type="ECO:0000259" key="2">
    <source>
        <dbReference type="Pfam" id="PF00535"/>
    </source>
</evidence>
<dbReference type="PANTHER" id="PTHR10859">
    <property type="entry name" value="GLYCOSYL TRANSFERASE"/>
    <property type="match status" value="1"/>
</dbReference>
<evidence type="ECO:0000256" key="1">
    <source>
        <dbReference type="SAM" id="MobiDB-lite"/>
    </source>
</evidence>
<dbReference type="Pfam" id="PF00535">
    <property type="entry name" value="Glycos_transf_2"/>
    <property type="match status" value="1"/>
</dbReference>
<dbReference type="EMBL" id="JAEDAL010000001">
    <property type="protein sequence ID" value="MBH9551605.1"/>
    <property type="molecule type" value="Genomic_DNA"/>
</dbReference>
<protein>
    <submittedName>
        <fullName evidence="3">Glycosyltransferase family 2 protein</fullName>
    </submittedName>
</protein>
<accession>A0A931IS04</accession>
<reference evidence="3" key="1">
    <citation type="submission" date="2020-12" db="EMBL/GenBank/DDBJ databases">
        <title>The genome sequence of Inhella sp. 4Y17.</title>
        <authorList>
            <person name="Liu Y."/>
        </authorList>
    </citation>
    <scope>NUCLEOTIDE SEQUENCE</scope>
    <source>
        <strain evidence="3">4Y10</strain>
    </source>
</reference>
<gene>
    <name evidence="3" type="ORF">I7X43_01980</name>
</gene>
<evidence type="ECO:0000313" key="4">
    <source>
        <dbReference type="Proteomes" id="UP000620139"/>
    </source>
</evidence>
<dbReference type="CDD" id="cd04179">
    <property type="entry name" value="DPM_DPG-synthase_like"/>
    <property type="match status" value="1"/>
</dbReference>
<dbReference type="AlphaFoldDB" id="A0A931IS04"/>
<dbReference type="SUPFAM" id="SSF53448">
    <property type="entry name" value="Nucleotide-diphospho-sugar transferases"/>
    <property type="match status" value="1"/>
</dbReference>
<dbReference type="InterPro" id="IPR029044">
    <property type="entry name" value="Nucleotide-diphossugar_trans"/>
</dbReference>
<feature type="region of interest" description="Disordered" evidence="1">
    <location>
        <begin position="1"/>
        <end position="89"/>
    </location>
</feature>
<name>A0A931IS04_9BURK</name>
<dbReference type="Gene3D" id="3.90.550.10">
    <property type="entry name" value="Spore Coat Polysaccharide Biosynthesis Protein SpsA, Chain A"/>
    <property type="match status" value="1"/>
</dbReference>
<sequence length="406" mass="43507">MARPAAGGAGRSARTHGASAPLSADGRAAGERPGQDPAGRFAGPVRSAAPCGAVDDAPRRGRAVRAGCRGSSPGFRGAFPGSSGAARRGATRLGGALGARGLCGLAAARERPRATEVSASHSAGQLRGVASAVGRQQAPAAFRFQQRSGRTCQWAPLLFRGDGLKVTALIPVFNHGTQVGAVVQRLRAQGLPVLLVDDGSAPTHAEALDALARTPGVQLLRLPQNQGKGGAMLAGFRAAQAAGFTHALQIDADGQHHAPDAQRFVEAAQQHPERLICGHPIYDHSVPKGRLYGRYATHIWVWINTLGFALRDSMCGFRLYPLAATCRLIDEEPIGRRMDFDTEIAVRLMWRGLQVINVPTRVHYPVDGVSHFDVWRDNVRISWMHTRLFFGMLRRLPLLLWRKVVA</sequence>
<organism evidence="3 4">
    <name type="scientific">Inhella gelatinilytica</name>
    <dbReference type="NCBI Taxonomy" id="2795030"/>
    <lineage>
        <taxon>Bacteria</taxon>
        <taxon>Pseudomonadati</taxon>
        <taxon>Pseudomonadota</taxon>
        <taxon>Betaproteobacteria</taxon>
        <taxon>Burkholderiales</taxon>
        <taxon>Sphaerotilaceae</taxon>
        <taxon>Inhella</taxon>
    </lineage>
</organism>
<dbReference type="InterPro" id="IPR001173">
    <property type="entry name" value="Glyco_trans_2-like"/>
</dbReference>
<comment type="caution">
    <text evidence="3">The sequence shown here is derived from an EMBL/GenBank/DDBJ whole genome shotgun (WGS) entry which is preliminary data.</text>
</comment>
<dbReference type="Proteomes" id="UP000620139">
    <property type="component" value="Unassembled WGS sequence"/>
</dbReference>
<dbReference type="PANTHER" id="PTHR10859:SF91">
    <property type="entry name" value="DOLICHYL-PHOSPHATE BETA-GLUCOSYLTRANSFERASE"/>
    <property type="match status" value="1"/>
</dbReference>
<keyword evidence="4" id="KW-1185">Reference proteome</keyword>
<evidence type="ECO:0000313" key="3">
    <source>
        <dbReference type="EMBL" id="MBH9551605.1"/>
    </source>
</evidence>
<feature type="domain" description="Glycosyltransferase 2-like" evidence="2">
    <location>
        <begin position="168"/>
        <end position="331"/>
    </location>
</feature>
<proteinExistence type="predicted"/>
<dbReference type="GO" id="GO:0006487">
    <property type="term" value="P:protein N-linked glycosylation"/>
    <property type="evidence" value="ECO:0007669"/>
    <property type="project" value="TreeGrafter"/>
</dbReference>
<feature type="compositionally biased region" description="Low complexity" evidence="1">
    <location>
        <begin position="1"/>
        <end position="20"/>
    </location>
</feature>
<feature type="compositionally biased region" description="Low complexity" evidence="1">
    <location>
        <begin position="64"/>
        <end position="89"/>
    </location>
</feature>